<keyword evidence="2" id="KW-0028">Amino-acid biosynthesis</keyword>
<evidence type="ECO:0000256" key="5">
    <source>
        <dbReference type="ARBA" id="ARBA00022898"/>
    </source>
</evidence>
<dbReference type="GO" id="GO:0030170">
    <property type="term" value="F:pyridoxal phosphate binding"/>
    <property type="evidence" value="ECO:0007669"/>
    <property type="project" value="InterPro"/>
</dbReference>
<dbReference type="InterPro" id="IPR050103">
    <property type="entry name" value="Class-III_PLP-dep_AT"/>
</dbReference>
<dbReference type="EMBL" id="QOZG01000001">
    <property type="protein sequence ID" value="RCS25398.1"/>
    <property type="molecule type" value="Genomic_DNA"/>
</dbReference>
<name>A0A368K7N1_9HYPH</name>
<dbReference type="PROSITE" id="PS00600">
    <property type="entry name" value="AA_TRANSFER_CLASS_3"/>
    <property type="match status" value="1"/>
</dbReference>
<evidence type="ECO:0000313" key="8">
    <source>
        <dbReference type="Proteomes" id="UP000253420"/>
    </source>
</evidence>
<dbReference type="Proteomes" id="UP000253420">
    <property type="component" value="Unassembled WGS sequence"/>
</dbReference>
<gene>
    <name evidence="7" type="ORF">DUT91_00895</name>
</gene>
<comment type="cofactor">
    <cofactor evidence="1">
        <name>pyridoxal 5'-phosphate</name>
        <dbReference type="ChEBI" id="CHEBI:597326"/>
    </cofactor>
</comment>
<keyword evidence="2" id="KW-0055">Arginine biosynthesis</keyword>
<keyword evidence="5 6" id="KW-0663">Pyridoxal phosphate</keyword>
<evidence type="ECO:0000256" key="3">
    <source>
        <dbReference type="ARBA" id="ARBA00022576"/>
    </source>
</evidence>
<comment type="similarity">
    <text evidence="6">Belongs to the class-III pyridoxal-phosphate-dependent aminotransferase family.</text>
</comment>
<dbReference type="AlphaFoldDB" id="A0A368K7N1"/>
<dbReference type="InterPro" id="IPR049704">
    <property type="entry name" value="Aminotrans_3_PPA_site"/>
</dbReference>
<proteinExistence type="inferred from homology"/>
<keyword evidence="8" id="KW-1185">Reference proteome</keyword>
<dbReference type="Gene3D" id="3.40.640.10">
    <property type="entry name" value="Type I PLP-dependent aspartate aminotransferase-like (Major domain)"/>
    <property type="match status" value="1"/>
</dbReference>
<keyword evidence="4 7" id="KW-0808">Transferase</keyword>
<dbReference type="PIRSF" id="PIRSF000521">
    <property type="entry name" value="Transaminase_4ab_Lys_Orn"/>
    <property type="match status" value="1"/>
</dbReference>
<sequence length="489" mass="53343">MAKAVKLVKKEASVDIPAVTAGGTRKPDLLTVEQAKSMALPRMTELFSAHINPGQLHFMKLLGFNKIKIERAEGMYYIDQNGRKILDFFGGFGSLAFGHNHPRILAARQAFQEEKRHEIAMAFMSQYAAALAHNLAACSPGDLDMVFFGSSGSEAMEAALKVAERAAGPKRPKVVYAENSFHGKTKGVLNVTDGKLYRGEFRLAGDTVRVPFGDIDAIENAFKSDPEIGVIVLETIQGGAGIITAPTEFWQKLRALCDRYGVLWVADEVQCGLGRSGKFYAFEHHGVVPDVTALAKSLGGGKTAMAAMIARREVYMKAYGTPKTALIHAMATFGGIGEACITAIEGLNVLYDEHLIDNSAAVGDYLVERLKALQEKYPSLIKEVRGQGLMVGLEFHDFSKSVPVVLRPVLAMLDDKLKGSLPGFIGSHLLRDHAVLVAFTEYNRNVVRLEPPLICERAHVDQFIAALDEVLSRGIVRIVKDFVKAQVKS</sequence>
<dbReference type="CDD" id="cd00610">
    <property type="entry name" value="OAT_like"/>
    <property type="match status" value="1"/>
</dbReference>
<dbReference type="GO" id="GO:0006526">
    <property type="term" value="P:L-arginine biosynthetic process"/>
    <property type="evidence" value="ECO:0007669"/>
    <property type="project" value="UniProtKB-KW"/>
</dbReference>
<dbReference type="GO" id="GO:0042802">
    <property type="term" value="F:identical protein binding"/>
    <property type="evidence" value="ECO:0007669"/>
    <property type="project" value="TreeGrafter"/>
</dbReference>
<dbReference type="OrthoDB" id="9801834at2"/>
<dbReference type="PANTHER" id="PTHR11986:SF79">
    <property type="entry name" value="ACETYLORNITHINE AMINOTRANSFERASE, MITOCHONDRIAL"/>
    <property type="match status" value="1"/>
</dbReference>
<reference evidence="7 8" key="1">
    <citation type="submission" date="2018-07" db="EMBL/GenBank/DDBJ databases">
        <title>The draft genome of Phyllobacterium salinisoli.</title>
        <authorList>
            <person name="Liu L."/>
            <person name="Li L."/>
            <person name="Zhang X."/>
            <person name="Liang L."/>
        </authorList>
    </citation>
    <scope>NUCLEOTIDE SEQUENCE [LARGE SCALE GENOMIC DNA]</scope>
    <source>
        <strain evidence="7 8">LLAN61</strain>
    </source>
</reference>
<dbReference type="InterPro" id="IPR015422">
    <property type="entry name" value="PyrdxlP-dep_Trfase_small"/>
</dbReference>
<evidence type="ECO:0000256" key="4">
    <source>
        <dbReference type="ARBA" id="ARBA00022679"/>
    </source>
</evidence>
<protein>
    <submittedName>
        <fullName evidence="7">Aspartate aminotransferase family protein</fullName>
    </submittedName>
</protein>
<keyword evidence="3 7" id="KW-0032">Aminotransferase</keyword>
<dbReference type="PANTHER" id="PTHR11986">
    <property type="entry name" value="AMINOTRANSFERASE CLASS III"/>
    <property type="match status" value="1"/>
</dbReference>
<dbReference type="InterPro" id="IPR015421">
    <property type="entry name" value="PyrdxlP-dep_Trfase_major"/>
</dbReference>
<evidence type="ECO:0000256" key="2">
    <source>
        <dbReference type="ARBA" id="ARBA00022571"/>
    </source>
</evidence>
<dbReference type="Pfam" id="PF00202">
    <property type="entry name" value="Aminotran_3"/>
    <property type="match status" value="1"/>
</dbReference>
<dbReference type="InterPro" id="IPR005814">
    <property type="entry name" value="Aminotrans_3"/>
</dbReference>
<accession>A0A368K7N1</accession>
<comment type="caution">
    <text evidence="7">The sequence shown here is derived from an EMBL/GenBank/DDBJ whole genome shotgun (WGS) entry which is preliminary data.</text>
</comment>
<dbReference type="InterPro" id="IPR015424">
    <property type="entry name" value="PyrdxlP-dep_Trfase"/>
</dbReference>
<evidence type="ECO:0000313" key="7">
    <source>
        <dbReference type="EMBL" id="RCS25398.1"/>
    </source>
</evidence>
<dbReference type="FunFam" id="3.40.640.10:FF:000004">
    <property type="entry name" value="Acetylornithine aminotransferase"/>
    <property type="match status" value="1"/>
</dbReference>
<organism evidence="7 8">
    <name type="scientific">Phyllobacterium salinisoli</name>
    <dbReference type="NCBI Taxonomy" id="1899321"/>
    <lineage>
        <taxon>Bacteria</taxon>
        <taxon>Pseudomonadati</taxon>
        <taxon>Pseudomonadota</taxon>
        <taxon>Alphaproteobacteria</taxon>
        <taxon>Hyphomicrobiales</taxon>
        <taxon>Phyllobacteriaceae</taxon>
        <taxon>Phyllobacterium</taxon>
    </lineage>
</organism>
<dbReference type="SUPFAM" id="SSF53383">
    <property type="entry name" value="PLP-dependent transferases"/>
    <property type="match status" value="1"/>
</dbReference>
<evidence type="ECO:0000256" key="1">
    <source>
        <dbReference type="ARBA" id="ARBA00001933"/>
    </source>
</evidence>
<dbReference type="GO" id="GO:0008483">
    <property type="term" value="F:transaminase activity"/>
    <property type="evidence" value="ECO:0007669"/>
    <property type="project" value="UniProtKB-KW"/>
</dbReference>
<evidence type="ECO:0000256" key="6">
    <source>
        <dbReference type="RuleBase" id="RU003560"/>
    </source>
</evidence>
<dbReference type="Gene3D" id="3.90.1150.10">
    <property type="entry name" value="Aspartate Aminotransferase, domain 1"/>
    <property type="match status" value="1"/>
</dbReference>